<dbReference type="Pfam" id="PF13145">
    <property type="entry name" value="Rotamase_2"/>
    <property type="match status" value="1"/>
</dbReference>
<dbReference type="Gene3D" id="1.10.4030.10">
    <property type="entry name" value="Porin chaperone SurA, peptide-binding domain"/>
    <property type="match status" value="1"/>
</dbReference>
<dbReference type="Gene3D" id="3.10.50.40">
    <property type="match status" value="1"/>
</dbReference>
<dbReference type="InterPro" id="IPR046357">
    <property type="entry name" value="PPIase_dom_sf"/>
</dbReference>
<evidence type="ECO:0000313" key="4">
    <source>
        <dbReference type="Proteomes" id="UP000049828"/>
    </source>
</evidence>
<dbReference type="RefSeq" id="WP_007885623.1">
    <property type="nucleotide sequence ID" value="NZ_CVRS01000067.1"/>
</dbReference>
<dbReference type="AlphaFoldDB" id="A0A0M6WKH3"/>
<evidence type="ECO:0000256" key="1">
    <source>
        <dbReference type="SAM" id="Phobius"/>
    </source>
</evidence>
<name>A0A0M6WKH3_9FIRM</name>
<proteinExistence type="predicted"/>
<dbReference type="EMBL" id="CVRS01000067">
    <property type="protein sequence ID" value="CRL37470.1"/>
    <property type="molecule type" value="Genomic_DNA"/>
</dbReference>
<organism evidence="3 4">
    <name type="scientific">Roseburia inulinivorans</name>
    <dbReference type="NCBI Taxonomy" id="360807"/>
    <lineage>
        <taxon>Bacteria</taxon>
        <taxon>Bacillati</taxon>
        <taxon>Bacillota</taxon>
        <taxon>Clostridia</taxon>
        <taxon>Lachnospirales</taxon>
        <taxon>Lachnospiraceae</taxon>
        <taxon>Roseburia</taxon>
    </lineage>
</organism>
<feature type="domain" description="PpiC" evidence="2">
    <location>
        <begin position="175"/>
        <end position="303"/>
    </location>
</feature>
<protein>
    <recommendedName>
        <fullName evidence="2">PpiC domain-containing protein</fullName>
    </recommendedName>
</protein>
<reference evidence="4" key="1">
    <citation type="submission" date="2015-05" db="EMBL/GenBank/DDBJ databases">
        <authorList>
            <consortium name="Pathogen Informatics"/>
        </authorList>
    </citation>
    <scope>NUCLEOTIDE SEQUENCE [LARGE SCALE GENOMIC DNA]</scope>
    <source>
        <strain evidence="4">L1-83</strain>
    </source>
</reference>
<dbReference type="OrthoDB" id="1976489at2"/>
<keyword evidence="4" id="KW-1185">Reference proteome</keyword>
<dbReference type="GeneID" id="75163599"/>
<keyword evidence="1" id="KW-1133">Transmembrane helix</keyword>
<dbReference type="InterPro" id="IPR000297">
    <property type="entry name" value="PPIase_PpiC"/>
</dbReference>
<gene>
    <name evidence="3" type="ORF">RIL183_04041</name>
</gene>
<evidence type="ECO:0000259" key="2">
    <source>
        <dbReference type="Pfam" id="PF13145"/>
    </source>
</evidence>
<dbReference type="Proteomes" id="UP000049828">
    <property type="component" value="Unassembled WGS sequence"/>
</dbReference>
<dbReference type="InterPro" id="IPR027304">
    <property type="entry name" value="Trigger_fact/SurA_dom_sf"/>
</dbReference>
<dbReference type="GO" id="GO:0003755">
    <property type="term" value="F:peptidyl-prolyl cis-trans isomerase activity"/>
    <property type="evidence" value="ECO:0007669"/>
    <property type="project" value="InterPro"/>
</dbReference>
<keyword evidence="1" id="KW-0812">Transmembrane</keyword>
<feature type="transmembrane region" description="Helical" evidence="1">
    <location>
        <begin position="7"/>
        <end position="28"/>
    </location>
</feature>
<keyword evidence="1" id="KW-0472">Membrane</keyword>
<accession>A0A0M6WKH3</accession>
<dbReference type="SUPFAM" id="SSF109998">
    <property type="entry name" value="Triger factor/SurA peptide-binding domain-like"/>
    <property type="match status" value="1"/>
</dbReference>
<evidence type="ECO:0000313" key="3">
    <source>
        <dbReference type="EMBL" id="CRL37470.1"/>
    </source>
</evidence>
<sequence>MGKRRYFYFVIGIVLLAAFSITGISLLISSPALYVENIKISKEEAEFFVSEEKSASYAYFAGKYNADTSVSSFRNTQFDGITPEEYARERALKNIVETKNILLLAKEAGMAESVSYSDIRKDWKEFVAARKNAVESNEIVYGPVEMSFSDYYSYYISKIKLEMFEQYKVDNRLQESETRQYYESHKELFSQGDEISLLVYSVPDAADGNGESTLRQIKKEIEVNGRIQSEKERIGQYDETELAIGEMSNKGDSRSNSIYLEAVYGLNAGEISDVYYDDSIGYYAVRYLGRKEGSGLSYDEVRNRLEDMIMTEQFQRYLTDREEELSVTVVDRVYDTIKWN</sequence>